<dbReference type="CDD" id="cd00158">
    <property type="entry name" value="RHOD"/>
    <property type="match status" value="1"/>
</dbReference>
<dbReference type="PANTHER" id="PTHR43084">
    <property type="entry name" value="PERSULFIDE DIOXYGENASE ETHE1"/>
    <property type="match status" value="1"/>
</dbReference>
<protein>
    <submittedName>
        <fullName evidence="3">Hydroxyacylglutathione hydrolase</fullName>
        <ecNumber evidence="3">3.1.2.6</ecNumber>
    </submittedName>
</protein>
<evidence type="ECO:0000313" key="4">
    <source>
        <dbReference type="Proteomes" id="UP001549146"/>
    </source>
</evidence>
<feature type="domain" description="Rhodanese" evidence="2">
    <location>
        <begin position="377"/>
        <end position="462"/>
    </location>
</feature>
<organism evidence="3 4">
    <name type="scientific">Moheibacter stercoris</name>
    <dbReference type="NCBI Taxonomy" id="1628251"/>
    <lineage>
        <taxon>Bacteria</taxon>
        <taxon>Pseudomonadati</taxon>
        <taxon>Bacteroidota</taxon>
        <taxon>Flavobacteriia</taxon>
        <taxon>Flavobacteriales</taxon>
        <taxon>Weeksellaceae</taxon>
        <taxon>Moheibacter</taxon>
    </lineage>
</organism>
<dbReference type="PANTHER" id="PTHR43084:SF1">
    <property type="entry name" value="PERSULFIDE DIOXYGENASE ETHE1, MITOCHONDRIAL"/>
    <property type="match status" value="1"/>
</dbReference>
<dbReference type="InterPro" id="IPR036866">
    <property type="entry name" value="RibonucZ/Hydroxyglut_hydro"/>
</dbReference>
<accession>A0ABV2LQR3</accession>
<proteinExistence type="predicted"/>
<dbReference type="InterPro" id="IPR051682">
    <property type="entry name" value="Mito_Persulfide_Diox"/>
</dbReference>
<dbReference type="EC" id="3.1.2.6" evidence="3"/>
<dbReference type="InterPro" id="IPR036873">
    <property type="entry name" value="Rhodanese-like_dom_sf"/>
</dbReference>
<dbReference type="SUPFAM" id="SSF56281">
    <property type="entry name" value="Metallo-hydrolase/oxidoreductase"/>
    <property type="match status" value="1"/>
</dbReference>
<dbReference type="InterPro" id="IPR044528">
    <property type="entry name" value="POD-like_MBL-fold"/>
</dbReference>
<evidence type="ECO:0000259" key="2">
    <source>
        <dbReference type="PROSITE" id="PS50206"/>
    </source>
</evidence>
<dbReference type="SUPFAM" id="SSF52821">
    <property type="entry name" value="Rhodanese/Cell cycle control phosphatase"/>
    <property type="match status" value="2"/>
</dbReference>
<dbReference type="GO" id="GO:0004416">
    <property type="term" value="F:hydroxyacylglutathione hydrolase activity"/>
    <property type="evidence" value="ECO:0007669"/>
    <property type="project" value="UniProtKB-EC"/>
</dbReference>
<keyword evidence="1" id="KW-0479">Metal-binding</keyword>
<keyword evidence="3" id="KW-0378">Hydrolase</keyword>
<dbReference type="InterPro" id="IPR001279">
    <property type="entry name" value="Metallo-B-lactamas"/>
</dbReference>
<name>A0ABV2LQR3_9FLAO</name>
<comment type="caution">
    <text evidence="3">The sequence shown here is derived from an EMBL/GenBank/DDBJ whole genome shotgun (WGS) entry which is preliminary data.</text>
</comment>
<dbReference type="Proteomes" id="UP001549146">
    <property type="component" value="Unassembled WGS sequence"/>
</dbReference>
<dbReference type="RefSeq" id="WP_354506682.1">
    <property type="nucleotide sequence ID" value="NZ_JBEPMO010000002.1"/>
</dbReference>
<dbReference type="Pfam" id="PF00581">
    <property type="entry name" value="Rhodanese"/>
    <property type="match status" value="2"/>
</dbReference>
<dbReference type="CDD" id="cd07724">
    <property type="entry name" value="POD-like_MBL-fold"/>
    <property type="match status" value="1"/>
</dbReference>
<dbReference type="EMBL" id="JBEPMO010000002">
    <property type="protein sequence ID" value="MET3730924.1"/>
    <property type="molecule type" value="Genomic_DNA"/>
</dbReference>
<dbReference type="Gene3D" id="3.40.250.10">
    <property type="entry name" value="Rhodanese-like domain"/>
    <property type="match status" value="2"/>
</dbReference>
<keyword evidence="4" id="KW-1185">Reference proteome</keyword>
<dbReference type="Pfam" id="PF00753">
    <property type="entry name" value="Lactamase_B"/>
    <property type="match status" value="1"/>
</dbReference>
<dbReference type="SMART" id="SM00849">
    <property type="entry name" value="Lactamase_B"/>
    <property type="match status" value="1"/>
</dbReference>
<gene>
    <name evidence="3" type="ORF">ABID46_000483</name>
</gene>
<feature type="domain" description="Rhodanese" evidence="2">
    <location>
        <begin position="275"/>
        <end position="305"/>
    </location>
</feature>
<reference evidence="3 4" key="1">
    <citation type="submission" date="2024-06" db="EMBL/GenBank/DDBJ databases">
        <title>Genomic Encyclopedia of Type Strains, Phase IV (KMG-IV): sequencing the most valuable type-strain genomes for metagenomic binning, comparative biology and taxonomic classification.</title>
        <authorList>
            <person name="Goeker M."/>
        </authorList>
    </citation>
    <scope>NUCLEOTIDE SEQUENCE [LARGE SCALE GENOMIC DNA]</scope>
    <source>
        <strain evidence="3 4">DSM 29388</strain>
    </source>
</reference>
<sequence>MFFQQVYEKSLAHFSYVIGCQMTGEAIVIDPKRDIDTYLEIAKAENLSIQYIAETHIHADYLSGSQELAHVTGAQLLLSDEGGADWQYDFPHIGLKDGDSFKVGNLVFDILHTPGHTPESISFLLTDTMASPEPVMIFTGDFVFVGDVGRPDLLEEAAGMIGTKEVGAKQLFESIEKFKALPDFVQVFPAHGAGSACGKALGAVPSSTVGYEKMRNWALQYGENEAGFTEFLLKDQPEAPFYFGNMKKLNKTKRSLLAGVPKLNQLTALEFEKVKDFRLKLIDTRSKQAFSEKHFPGSINIENSKSFNTWMGWMVNYEEQILLIANENEVEDLVRKLMRIGMDNIYGFITPEELFSSDLETSSISIIDRVQMEAYLKDSSVQILDVRSKKEFEAGQIPGATSIFVGHLKNKWTELDPNKKTILYCQSGTRSAIASSFLAAKGFNIENYSGGYQDWSCQNVNKN</sequence>
<dbReference type="InterPro" id="IPR001763">
    <property type="entry name" value="Rhodanese-like_dom"/>
</dbReference>
<evidence type="ECO:0000313" key="3">
    <source>
        <dbReference type="EMBL" id="MET3730924.1"/>
    </source>
</evidence>
<evidence type="ECO:0000256" key="1">
    <source>
        <dbReference type="ARBA" id="ARBA00022723"/>
    </source>
</evidence>
<dbReference type="Gene3D" id="3.60.15.10">
    <property type="entry name" value="Ribonuclease Z/Hydroxyacylglutathione hydrolase-like"/>
    <property type="match status" value="1"/>
</dbReference>
<dbReference type="SMART" id="SM00450">
    <property type="entry name" value="RHOD"/>
    <property type="match status" value="1"/>
</dbReference>
<dbReference type="PROSITE" id="PS50206">
    <property type="entry name" value="RHODANESE_3"/>
    <property type="match status" value="2"/>
</dbReference>